<evidence type="ECO:0000313" key="1">
    <source>
        <dbReference type="EMBL" id="ACP33548.1"/>
    </source>
</evidence>
<keyword evidence="2" id="KW-1185">Reference proteome</keyword>
<dbReference type="OrthoDB" id="4426715at2"/>
<protein>
    <submittedName>
        <fullName evidence="1">Uncharacterized protein</fullName>
    </submittedName>
</protein>
<dbReference type="GeneID" id="31924596"/>
<name>C3PI94_CORA7</name>
<sequence>MTTYTTRNEAIQREIIEPLGEYANEHDIDAIADELIVCDATGPNAVYSVGEDADFWAVVAANTI</sequence>
<gene>
    <name evidence="1" type="ordered locus">cauri_1955</name>
</gene>
<dbReference type="EMBL" id="CP001601">
    <property type="protein sequence ID" value="ACP33548.1"/>
    <property type="molecule type" value="Genomic_DNA"/>
</dbReference>
<dbReference type="AlphaFoldDB" id="C3PI94"/>
<accession>C3PI94</accession>
<reference evidence="1 2" key="1">
    <citation type="journal article" date="2010" name="BMC Genomics">
        <title>Complete genome sequence and lifestyle of black-pigmented Corynebacterium aurimucosum ATCC 700975 (formerly C. nigricans CN-1) isolated from a vaginal swab of a woman with spontaneous abortion.</title>
        <authorList>
            <person name="Trost E."/>
            <person name="Gotker S."/>
            <person name="Schneider J."/>
            <person name="Schneiker-Bekel S."/>
            <person name="Szczepanowski R."/>
            <person name="Tilker A."/>
            <person name="Viehoever P."/>
            <person name="Arnold W."/>
            <person name="Bekel T."/>
            <person name="Blom J."/>
            <person name="Gartemann K.H."/>
            <person name="Linke B."/>
            <person name="Goesmann A."/>
            <person name="Puhler A."/>
            <person name="Shukla S.K."/>
            <person name="Tauch A."/>
        </authorList>
    </citation>
    <scope>NUCLEOTIDE SEQUENCE [LARGE SCALE GENOMIC DNA]</scope>
    <source>
        <strain evidence="2">ATCC 700975 / DSM 44827 / CIP 107346 / CN-1</strain>
    </source>
</reference>
<organism evidence="1 2">
    <name type="scientific">Corynebacterium aurimucosum (strain ATCC 700975 / DSM 44827 / CIP 107346 / CN-1)</name>
    <name type="common">Corynebacterium nigricans</name>
    <dbReference type="NCBI Taxonomy" id="548476"/>
    <lineage>
        <taxon>Bacteria</taxon>
        <taxon>Bacillati</taxon>
        <taxon>Actinomycetota</taxon>
        <taxon>Actinomycetes</taxon>
        <taxon>Mycobacteriales</taxon>
        <taxon>Corynebacteriaceae</taxon>
        <taxon>Corynebacterium</taxon>
    </lineage>
</organism>
<dbReference type="Proteomes" id="UP000002077">
    <property type="component" value="Chromosome"/>
</dbReference>
<proteinExistence type="predicted"/>
<dbReference type="KEGG" id="car:cauri_1955"/>
<dbReference type="HOGENOM" id="CLU_2933610_0_0_11"/>
<dbReference type="STRING" id="548476.cauri_1955"/>
<evidence type="ECO:0000313" key="2">
    <source>
        <dbReference type="Proteomes" id="UP000002077"/>
    </source>
</evidence>
<dbReference type="RefSeq" id="WP_010191125.1">
    <property type="nucleotide sequence ID" value="NC_012590.1"/>
</dbReference>